<keyword evidence="7" id="KW-0411">Iron-sulfur</keyword>
<dbReference type="InterPro" id="IPR001041">
    <property type="entry name" value="2Fe-2S_ferredoxin-type"/>
</dbReference>
<comment type="cofactor">
    <cofactor evidence="8">
        <name>[2Fe-2S] cluster</name>
        <dbReference type="ChEBI" id="CHEBI:190135"/>
    </cofactor>
</comment>
<dbReference type="CDD" id="cd00207">
    <property type="entry name" value="fer2"/>
    <property type="match status" value="1"/>
</dbReference>
<evidence type="ECO:0000313" key="12">
    <source>
        <dbReference type="Proteomes" id="UP001232992"/>
    </source>
</evidence>
<sequence>MENYYEESFGGAKVPKKSAAKPEVSTPAVPEAKPAPAVEAKVEPTPAPAPQPPPAPAASSAGATIVFKTSGKEVAVDGDDSILDVAEEHEIDIDSSCRTGACGTCKVKKLSGTVDYQSDPDALDESEVEQGYVLACIATAVGRVEIEA</sequence>
<feature type="domain" description="2Fe-2S ferredoxin-type" evidence="10">
    <location>
        <begin position="63"/>
        <end position="148"/>
    </location>
</feature>
<evidence type="ECO:0000256" key="3">
    <source>
        <dbReference type="ARBA" id="ARBA00022714"/>
    </source>
</evidence>
<evidence type="ECO:0000256" key="4">
    <source>
        <dbReference type="ARBA" id="ARBA00022723"/>
    </source>
</evidence>
<dbReference type="PROSITE" id="PS00197">
    <property type="entry name" value="2FE2S_FER_1"/>
    <property type="match status" value="1"/>
</dbReference>
<name>A0ABT7C222_9CYAN</name>
<dbReference type="Pfam" id="PF00111">
    <property type="entry name" value="Fer2"/>
    <property type="match status" value="1"/>
</dbReference>
<comment type="caution">
    <text evidence="11">The sequence shown here is derived from an EMBL/GenBank/DDBJ whole genome shotgun (WGS) entry which is preliminary data.</text>
</comment>
<feature type="compositionally biased region" description="Pro residues" evidence="9">
    <location>
        <begin position="45"/>
        <end position="56"/>
    </location>
</feature>
<feature type="compositionally biased region" description="Low complexity" evidence="9">
    <location>
        <begin position="26"/>
        <end position="39"/>
    </location>
</feature>
<dbReference type="Proteomes" id="UP001232992">
    <property type="component" value="Unassembled WGS sequence"/>
</dbReference>
<keyword evidence="2" id="KW-0813">Transport</keyword>
<dbReference type="PROSITE" id="PS51085">
    <property type="entry name" value="2FE2S_FER_2"/>
    <property type="match status" value="1"/>
</dbReference>
<evidence type="ECO:0000256" key="9">
    <source>
        <dbReference type="SAM" id="MobiDB-lite"/>
    </source>
</evidence>
<proteinExistence type="inferred from homology"/>
<evidence type="ECO:0000256" key="8">
    <source>
        <dbReference type="ARBA" id="ARBA00034078"/>
    </source>
</evidence>
<evidence type="ECO:0000256" key="2">
    <source>
        <dbReference type="ARBA" id="ARBA00022448"/>
    </source>
</evidence>
<keyword evidence="4" id="KW-0479">Metal-binding</keyword>
<reference evidence="11 12" key="1">
    <citation type="submission" date="2023-01" db="EMBL/GenBank/DDBJ databases">
        <title>Novel diversity within Roseofilum (Cyanobacteria; Desertifilaceae) from marine benthic mats with descriptions of four novel species.</title>
        <authorList>
            <person name="Wang Y."/>
            <person name="Berthold D.E."/>
            <person name="Hu J."/>
            <person name="Lefler F.W."/>
            <person name="Laughinghouse H.D. IV."/>
        </authorList>
    </citation>
    <scope>NUCLEOTIDE SEQUENCE [LARGE SCALE GENOMIC DNA]</scope>
    <source>
        <strain evidence="11 12">BLCC-M143</strain>
    </source>
</reference>
<keyword evidence="6" id="KW-0408">Iron</keyword>
<keyword evidence="5" id="KW-0249">Electron transport</keyword>
<organism evidence="11 12">
    <name type="scientific">Roseofilum casamattae BLCC-M143</name>
    <dbReference type="NCBI Taxonomy" id="3022442"/>
    <lineage>
        <taxon>Bacteria</taxon>
        <taxon>Bacillati</taxon>
        <taxon>Cyanobacteriota</taxon>
        <taxon>Cyanophyceae</taxon>
        <taxon>Desertifilales</taxon>
        <taxon>Desertifilaceae</taxon>
        <taxon>Roseofilum</taxon>
        <taxon>Roseofilum casamattae</taxon>
    </lineage>
</organism>
<dbReference type="InterPro" id="IPR036010">
    <property type="entry name" value="2Fe-2S_ferredoxin-like_sf"/>
</dbReference>
<gene>
    <name evidence="11" type="ORF">PMH09_20170</name>
</gene>
<dbReference type="EMBL" id="JAQOSQ010000037">
    <property type="protein sequence ID" value="MDJ1185505.1"/>
    <property type="molecule type" value="Genomic_DNA"/>
</dbReference>
<dbReference type="InterPro" id="IPR006058">
    <property type="entry name" value="2Fe2S_fd_BS"/>
</dbReference>
<accession>A0ABT7C222</accession>
<evidence type="ECO:0000313" key="11">
    <source>
        <dbReference type="EMBL" id="MDJ1185505.1"/>
    </source>
</evidence>
<evidence type="ECO:0000259" key="10">
    <source>
        <dbReference type="PROSITE" id="PS51085"/>
    </source>
</evidence>
<protein>
    <submittedName>
        <fullName evidence="11">2Fe-2S iron-sulfur cluster binding domain-containing protein</fullName>
    </submittedName>
</protein>
<keyword evidence="12" id="KW-1185">Reference proteome</keyword>
<dbReference type="SUPFAM" id="SSF54292">
    <property type="entry name" value="2Fe-2S ferredoxin-like"/>
    <property type="match status" value="1"/>
</dbReference>
<evidence type="ECO:0000256" key="6">
    <source>
        <dbReference type="ARBA" id="ARBA00023004"/>
    </source>
</evidence>
<feature type="region of interest" description="Disordered" evidence="9">
    <location>
        <begin position="1"/>
        <end position="62"/>
    </location>
</feature>
<keyword evidence="3" id="KW-0001">2Fe-2S</keyword>
<evidence type="ECO:0000256" key="1">
    <source>
        <dbReference type="ARBA" id="ARBA00007874"/>
    </source>
</evidence>
<comment type="similarity">
    <text evidence="1">Belongs to the 2Fe2S plant-type ferredoxin family.</text>
</comment>
<dbReference type="PANTHER" id="PTHR43112:SF3">
    <property type="entry name" value="FERREDOXIN-2, CHLOROPLASTIC"/>
    <property type="match status" value="1"/>
</dbReference>
<dbReference type="PANTHER" id="PTHR43112">
    <property type="entry name" value="FERREDOXIN"/>
    <property type="match status" value="1"/>
</dbReference>
<evidence type="ECO:0000256" key="5">
    <source>
        <dbReference type="ARBA" id="ARBA00022982"/>
    </source>
</evidence>
<dbReference type="Gene3D" id="3.10.20.30">
    <property type="match status" value="1"/>
</dbReference>
<dbReference type="InterPro" id="IPR012675">
    <property type="entry name" value="Beta-grasp_dom_sf"/>
</dbReference>
<evidence type="ECO:0000256" key="7">
    <source>
        <dbReference type="ARBA" id="ARBA00023014"/>
    </source>
</evidence>